<dbReference type="Proteomes" id="UP000826271">
    <property type="component" value="Unassembled WGS sequence"/>
</dbReference>
<dbReference type="InterPro" id="IPR050781">
    <property type="entry name" value="CWC22_splicing_factor"/>
</dbReference>
<dbReference type="SUPFAM" id="SSF48371">
    <property type="entry name" value="ARM repeat"/>
    <property type="match status" value="1"/>
</dbReference>
<feature type="compositionally biased region" description="Basic and acidic residues" evidence="7">
    <location>
        <begin position="65"/>
        <end position="165"/>
    </location>
</feature>
<dbReference type="SMART" id="SM00543">
    <property type="entry name" value="MIF4G"/>
    <property type="match status" value="1"/>
</dbReference>
<feature type="region of interest" description="Disordered" evidence="7">
    <location>
        <begin position="710"/>
        <end position="758"/>
    </location>
</feature>
<dbReference type="Gene3D" id="1.25.40.180">
    <property type="match status" value="1"/>
</dbReference>
<feature type="compositionally biased region" description="Acidic residues" evidence="7">
    <location>
        <begin position="461"/>
        <end position="493"/>
    </location>
</feature>
<comment type="subcellular location">
    <subcellularLocation>
        <location evidence="1">Nucleus</location>
    </subcellularLocation>
</comment>
<dbReference type="Pfam" id="PF02854">
    <property type="entry name" value="MIF4G"/>
    <property type="match status" value="1"/>
</dbReference>
<dbReference type="FunFam" id="1.25.40.180:FF:000004">
    <property type="entry name" value="pre-mRNA-splicing factor CWC22 homolog"/>
    <property type="match status" value="1"/>
</dbReference>
<dbReference type="GO" id="GO:0071013">
    <property type="term" value="C:catalytic step 2 spliceosome"/>
    <property type="evidence" value="ECO:0007669"/>
    <property type="project" value="TreeGrafter"/>
</dbReference>
<evidence type="ECO:0000256" key="2">
    <source>
        <dbReference type="ARBA" id="ARBA00006856"/>
    </source>
</evidence>
<evidence type="ECO:0000256" key="5">
    <source>
        <dbReference type="ARBA" id="ARBA00023187"/>
    </source>
</evidence>
<dbReference type="GO" id="GO:0003723">
    <property type="term" value="F:RNA binding"/>
    <property type="evidence" value="ECO:0007669"/>
    <property type="project" value="InterPro"/>
</dbReference>
<feature type="compositionally biased region" description="Acidic residues" evidence="7">
    <location>
        <begin position="737"/>
        <end position="747"/>
    </location>
</feature>
<keyword evidence="5" id="KW-0508">mRNA splicing</keyword>
<evidence type="ECO:0000313" key="9">
    <source>
        <dbReference type="EMBL" id="KAG8370909.1"/>
    </source>
</evidence>
<evidence type="ECO:0000256" key="7">
    <source>
        <dbReference type="SAM" id="MobiDB-lite"/>
    </source>
</evidence>
<feature type="compositionally biased region" description="Low complexity" evidence="7">
    <location>
        <begin position="724"/>
        <end position="736"/>
    </location>
</feature>
<keyword evidence="6" id="KW-0539">Nucleus</keyword>
<dbReference type="PANTHER" id="PTHR18034">
    <property type="entry name" value="CELL CYCLE CONTROL PROTEIN CWF22-RELATED"/>
    <property type="match status" value="1"/>
</dbReference>
<evidence type="ECO:0000259" key="8">
    <source>
        <dbReference type="PROSITE" id="PS51366"/>
    </source>
</evidence>
<name>A0AAV6WSW2_9LAMI</name>
<proteinExistence type="inferred from homology"/>
<keyword evidence="4" id="KW-0810">Translation regulation</keyword>
<reference evidence="9" key="1">
    <citation type="submission" date="2019-10" db="EMBL/GenBank/DDBJ databases">
        <authorList>
            <person name="Zhang R."/>
            <person name="Pan Y."/>
            <person name="Wang J."/>
            <person name="Ma R."/>
            <person name="Yu S."/>
        </authorList>
    </citation>
    <scope>NUCLEOTIDE SEQUENCE</scope>
    <source>
        <strain evidence="9">LA-IB0</strain>
        <tissue evidence="9">Leaf</tissue>
    </source>
</reference>
<accession>A0AAV6WSW2</accession>
<dbReference type="InterPro" id="IPR003890">
    <property type="entry name" value="MIF4G-like_typ-3"/>
</dbReference>
<comment type="caution">
    <text evidence="9">The sequence shown here is derived from an EMBL/GenBank/DDBJ whole genome shotgun (WGS) entry which is preliminary data.</text>
</comment>
<dbReference type="InterPro" id="IPR016024">
    <property type="entry name" value="ARM-type_fold"/>
</dbReference>
<dbReference type="PANTHER" id="PTHR18034:SF3">
    <property type="entry name" value="PRE-MRNA-SPLICING FACTOR CWC22 HOMOLOG"/>
    <property type="match status" value="1"/>
</dbReference>
<dbReference type="Pfam" id="PF02847">
    <property type="entry name" value="MA3"/>
    <property type="match status" value="1"/>
</dbReference>
<sequence>MARSSDSSSSEDERGVGRRYSERSGEEKRDRRGRDRDRDRKVESRRNRDRDYSREDGEIEIDDKETDRERKSYRDSESDRRDRSRRSDRWREGDDEKREYRGREDRYSEYGRREDYRKEQRRDRERDRDRRRDEDGDKDKKRREKDRNESNVESRESNRKEDNVKQNDAPKAAVDAVANLGRSGGVYIPPFKLARMMKEVQDKSSVEYQRMTWDALRKSINGLVNKVNATNIKNIIPELFAENLIRGRGLFCRSCMKSQMASPGFTDVFAALVAVVNTKFPEVGDLLLRRIILQLQRAYKRNDKPQLLAAVKFIAHLVNQQVVHELIALELLTLLLEKPTDDSVEVAVGFVTECGSMLQDLSPRGLHGIFERFRGILHEGEIDKRVQYLIEGLFALRKAKFQGYPAVRPELDLVEQEDQLTHEVSLLDEIDPEITLDIFKPDPQFPENERKYEELKKEILGDESEDDDAEADSESDADSDDEDDEESEEEDEEQMKIKDETETNLINLRRTIYLTIMSSVDFEEAGHKLLKIKLEPGQEMELCIMLLECCSQERTYLRYYGLLGQRFCMINKVHQENFEKCFVQQYSMIHRLETNKLRNVAKFFAHLLGTDALPWHVLAYIRLTEEDTTSSSRIFIKILFQELSEHLGIRLLNERLSDPAMQDSFESIFPRDNPKNTRFSINFFTSIGLGGITENLREYLKNMPRLIMQQQKAVAESESDESDSSSSGSGSSSSESSDSESESESESDDKRRKKRRRN</sequence>
<evidence type="ECO:0000256" key="4">
    <source>
        <dbReference type="ARBA" id="ARBA00022845"/>
    </source>
</evidence>
<evidence type="ECO:0000256" key="1">
    <source>
        <dbReference type="ARBA" id="ARBA00004123"/>
    </source>
</evidence>
<protein>
    <recommendedName>
        <fullName evidence="8">MI domain-containing protein</fullName>
    </recommendedName>
</protein>
<feature type="compositionally biased region" description="Basic and acidic residues" evidence="7">
    <location>
        <begin position="11"/>
        <end position="56"/>
    </location>
</feature>
<dbReference type="PROSITE" id="PS51366">
    <property type="entry name" value="MI"/>
    <property type="match status" value="1"/>
</dbReference>
<evidence type="ECO:0000313" key="10">
    <source>
        <dbReference type="Proteomes" id="UP000826271"/>
    </source>
</evidence>
<dbReference type="InterPro" id="IPR003891">
    <property type="entry name" value="Initiation_fac_eIF4g_MI"/>
</dbReference>
<organism evidence="9 10">
    <name type="scientific">Buddleja alternifolia</name>
    <dbReference type="NCBI Taxonomy" id="168488"/>
    <lineage>
        <taxon>Eukaryota</taxon>
        <taxon>Viridiplantae</taxon>
        <taxon>Streptophyta</taxon>
        <taxon>Embryophyta</taxon>
        <taxon>Tracheophyta</taxon>
        <taxon>Spermatophyta</taxon>
        <taxon>Magnoliopsida</taxon>
        <taxon>eudicotyledons</taxon>
        <taxon>Gunneridae</taxon>
        <taxon>Pentapetalae</taxon>
        <taxon>asterids</taxon>
        <taxon>lamiids</taxon>
        <taxon>Lamiales</taxon>
        <taxon>Scrophulariaceae</taxon>
        <taxon>Buddlejeae</taxon>
        <taxon>Buddleja</taxon>
    </lineage>
</organism>
<dbReference type="GO" id="GO:0006417">
    <property type="term" value="P:regulation of translation"/>
    <property type="evidence" value="ECO:0007669"/>
    <property type="project" value="UniProtKB-KW"/>
</dbReference>
<dbReference type="GO" id="GO:0000398">
    <property type="term" value="P:mRNA splicing, via spliceosome"/>
    <property type="evidence" value="ECO:0007669"/>
    <property type="project" value="TreeGrafter"/>
</dbReference>
<comment type="similarity">
    <text evidence="2">Belongs to the CWC22 family.</text>
</comment>
<dbReference type="EMBL" id="WHWC01000013">
    <property type="protein sequence ID" value="KAG8370909.1"/>
    <property type="molecule type" value="Genomic_DNA"/>
</dbReference>
<keyword evidence="10" id="KW-1185">Reference proteome</keyword>
<keyword evidence="3" id="KW-0507">mRNA processing</keyword>
<evidence type="ECO:0000256" key="6">
    <source>
        <dbReference type="ARBA" id="ARBA00023242"/>
    </source>
</evidence>
<dbReference type="AlphaFoldDB" id="A0AAV6WSW2"/>
<feature type="region of interest" description="Disordered" evidence="7">
    <location>
        <begin position="458"/>
        <end position="501"/>
    </location>
</feature>
<evidence type="ECO:0000256" key="3">
    <source>
        <dbReference type="ARBA" id="ARBA00022664"/>
    </source>
</evidence>
<feature type="region of interest" description="Disordered" evidence="7">
    <location>
        <begin position="1"/>
        <end position="170"/>
    </location>
</feature>
<feature type="domain" description="MI" evidence="8">
    <location>
        <begin position="507"/>
        <end position="623"/>
    </location>
</feature>
<gene>
    <name evidence="9" type="ORF">BUALT_Bualt13G0032400</name>
</gene>
<dbReference type="SMART" id="SM00544">
    <property type="entry name" value="MA3"/>
    <property type="match status" value="1"/>
</dbReference>